<accession>A0A2K3M095</accession>
<organism evidence="1 2">
    <name type="scientific">Trifolium pratense</name>
    <name type="common">Red clover</name>
    <dbReference type="NCBI Taxonomy" id="57577"/>
    <lineage>
        <taxon>Eukaryota</taxon>
        <taxon>Viridiplantae</taxon>
        <taxon>Streptophyta</taxon>
        <taxon>Embryophyta</taxon>
        <taxon>Tracheophyta</taxon>
        <taxon>Spermatophyta</taxon>
        <taxon>Magnoliopsida</taxon>
        <taxon>eudicotyledons</taxon>
        <taxon>Gunneridae</taxon>
        <taxon>Pentapetalae</taxon>
        <taxon>rosids</taxon>
        <taxon>fabids</taxon>
        <taxon>Fabales</taxon>
        <taxon>Fabaceae</taxon>
        <taxon>Papilionoideae</taxon>
        <taxon>50 kb inversion clade</taxon>
        <taxon>NPAAA clade</taxon>
        <taxon>Hologalegina</taxon>
        <taxon>IRL clade</taxon>
        <taxon>Trifolieae</taxon>
        <taxon>Trifolium</taxon>
    </lineage>
</organism>
<dbReference type="AlphaFoldDB" id="A0A2K3M095"/>
<gene>
    <name evidence="1" type="ORF">L195_g040265</name>
</gene>
<reference evidence="1 2" key="2">
    <citation type="journal article" date="2017" name="Front. Plant Sci.">
        <title>Gene Classification and Mining of Molecular Markers Useful in Red Clover (Trifolium pratense) Breeding.</title>
        <authorList>
            <person name="Istvanek J."/>
            <person name="Dluhosova J."/>
            <person name="Dluhos P."/>
            <person name="Patkova L."/>
            <person name="Nedelnik J."/>
            <person name="Repkova J."/>
        </authorList>
    </citation>
    <scope>NUCLEOTIDE SEQUENCE [LARGE SCALE GENOMIC DNA]</scope>
    <source>
        <strain evidence="2">cv. Tatra</strain>
        <tissue evidence="1">Young leaves</tissue>
    </source>
</reference>
<feature type="non-terminal residue" evidence="1">
    <location>
        <position position="85"/>
    </location>
</feature>
<dbReference type="Gene3D" id="1.20.1250.20">
    <property type="entry name" value="MFS general substrate transporter like domains"/>
    <property type="match status" value="1"/>
</dbReference>
<evidence type="ECO:0000313" key="2">
    <source>
        <dbReference type="Proteomes" id="UP000236291"/>
    </source>
</evidence>
<comment type="caution">
    <text evidence="1">The sequence shown here is derived from an EMBL/GenBank/DDBJ whole genome shotgun (WGS) entry which is preliminary data.</text>
</comment>
<reference evidence="1 2" key="1">
    <citation type="journal article" date="2014" name="Am. J. Bot.">
        <title>Genome assembly and annotation for red clover (Trifolium pratense; Fabaceae).</title>
        <authorList>
            <person name="Istvanek J."/>
            <person name="Jaros M."/>
            <person name="Krenek A."/>
            <person name="Repkova J."/>
        </authorList>
    </citation>
    <scope>NUCLEOTIDE SEQUENCE [LARGE SCALE GENOMIC DNA]</scope>
    <source>
        <strain evidence="2">cv. Tatra</strain>
        <tissue evidence="1">Young leaves</tissue>
    </source>
</reference>
<dbReference type="InterPro" id="IPR036259">
    <property type="entry name" value="MFS_trans_sf"/>
</dbReference>
<name>A0A2K3M095_TRIPR</name>
<sequence>MFSSCLVATPKQVYEVFERMAYYGISSNLILYLIKKLHQGTVTSSTNVTNWVGTIWITPILGAYVADAYLGRYWTFVTASVIYLL</sequence>
<dbReference type="EMBL" id="ASHM01045854">
    <property type="protein sequence ID" value="PNX84209.1"/>
    <property type="molecule type" value="Genomic_DNA"/>
</dbReference>
<protein>
    <submittedName>
        <fullName evidence="1">Peptide transporter PTR3-a-like protein</fullName>
    </submittedName>
</protein>
<proteinExistence type="predicted"/>
<evidence type="ECO:0000313" key="1">
    <source>
        <dbReference type="EMBL" id="PNX84209.1"/>
    </source>
</evidence>
<dbReference type="PANTHER" id="PTHR11654">
    <property type="entry name" value="OLIGOPEPTIDE TRANSPORTER-RELATED"/>
    <property type="match status" value="1"/>
</dbReference>
<dbReference type="Proteomes" id="UP000236291">
    <property type="component" value="Unassembled WGS sequence"/>
</dbReference>